<feature type="transmembrane region" description="Helical" evidence="1">
    <location>
        <begin position="39"/>
        <end position="64"/>
    </location>
</feature>
<feature type="non-terminal residue" evidence="2">
    <location>
        <position position="1"/>
    </location>
</feature>
<evidence type="ECO:0000313" key="3">
    <source>
        <dbReference type="Proteomes" id="UP000308652"/>
    </source>
</evidence>
<name>A0A5C3LQ76_9AGAR</name>
<evidence type="ECO:0000256" key="1">
    <source>
        <dbReference type="SAM" id="Phobius"/>
    </source>
</evidence>
<reference evidence="2 3" key="1">
    <citation type="journal article" date="2019" name="Nat. Ecol. Evol.">
        <title>Megaphylogeny resolves global patterns of mushroom evolution.</title>
        <authorList>
            <person name="Varga T."/>
            <person name="Krizsan K."/>
            <person name="Foldi C."/>
            <person name="Dima B."/>
            <person name="Sanchez-Garcia M."/>
            <person name="Sanchez-Ramirez S."/>
            <person name="Szollosi G.J."/>
            <person name="Szarkandi J.G."/>
            <person name="Papp V."/>
            <person name="Albert L."/>
            <person name="Andreopoulos W."/>
            <person name="Angelini C."/>
            <person name="Antonin V."/>
            <person name="Barry K.W."/>
            <person name="Bougher N.L."/>
            <person name="Buchanan P."/>
            <person name="Buyck B."/>
            <person name="Bense V."/>
            <person name="Catcheside P."/>
            <person name="Chovatia M."/>
            <person name="Cooper J."/>
            <person name="Damon W."/>
            <person name="Desjardin D."/>
            <person name="Finy P."/>
            <person name="Geml J."/>
            <person name="Haridas S."/>
            <person name="Hughes K."/>
            <person name="Justo A."/>
            <person name="Karasinski D."/>
            <person name="Kautmanova I."/>
            <person name="Kiss B."/>
            <person name="Kocsube S."/>
            <person name="Kotiranta H."/>
            <person name="LaButti K.M."/>
            <person name="Lechner B.E."/>
            <person name="Liimatainen K."/>
            <person name="Lipzen A."/>
            <person name="Lukacs Z."/>
            <person name="Mihaltcheva S."/>
            <person name="Morgado L.N."/>
            <person name="Niskanen T."/>
            <person name="Noordeloos M.E."/>
            <person name="Ohm R.A."/>
            <person name="Ortiz-Santana B."/>
            <person name="Ovrebo C."/>
            <person name="Racz N."/>
            <person name="Riley R."/>
            <person name="Savchenko A."/>
            <person name="Shiryaev A."/>
            <person name="Soop K."/>
            <person name="Spirin V."/>
            <person name="Szebenyi C."/>
            <person name="Tomsovsky M."/>
            <person name="Tulloss R.E."/>
            <person name="Uehling J."/>
            <person name="Grigoriev I.V."/>
            <person name="Vagvolgyi C."/>
            <person name="Papp T."/>
            <person name="Martin F.M."/>
            <person name="Miettinen O."/>
            <person name="Hibbett D.S."/>
            <person name="Nagy L.G."/>
        </authorList>
    </citation>
    <scope>NUCLEOTIDE SEQUENCE [LARGE SCALE GENOMIC DNA]</scope>
    <source>
        <strain evidence="2 3">CBS 166.37</strain>
    </source>
</reference>
<dbReference type="OrthoDB" id="2905268at2759"/>
<dbReference type="AlphaFoldDB" id="A0A5C3LQ76"/>
<proteinExistence type="predicted"/>
<organism evidence="2 3">
    <name type="scientific">Crucibulum laeve</name>
    <dbReference type="NCBI Taxonomy" id="68775"/>
    <lineage>
        <taxon>Eukaryota</taxon>
        <taxon>Fungi</taxon>
        <taxon>Dikarya</taxon>
        <taxon>Basidiomycota</taxon>
        <taxon>Agaricomycotina</taxon>
        <taxon>Agaricomycetes</taxon>
        <taxon>Agaricomycetidae</taxon>
        <taxon>Agaricales</taxon>
        <taxon>Agaricineae</taxon>
        <taxon>Nidulariaceae</taxon>
        <taxon>Crucibulum</taxon>
    </lineage>
</organism>
<keyword evidence="1" id="KW-0812">Transmembrane</keyword>
<protein>
    <submittedName>
        <fullName evidence="2">Uncharacterized protein</fullName>
    </submittedName>
</protein>
<evidence type="ECO:0000313" key="2">
    <source>
        <dbReference type="EMBL" id="TFK34955.1"/>
    </source>
</evidence>
<dbReference type="Proteomes" id="UP000308652">
    <property type="component" value="Unassembled WGS sequence"/>
</dbReference>
<keyword evidence="1" id="KW-0472">Membrane</keyword>
<gene>
    <name evidence="2" type="ORF">BDQ12DRAFT_585648</name>
</gene>
<keyword evidence="3" id="KW-1185">Reference proteome</keyword>
<accession>A0A5C3LQ76</accession>
<sequence length="65" mass="7166">IVTLLINSSITIMIVTRLFIYRKRLSEVLGSPNASPYTAIINILIESAALVVICDLFFLISLALN</sequence>
<feature type="non-terminal residue" evidence="2">
    <location>
        <position position="65"/>
    </location>
</feature>
<keyword evidence="1" id="KW-1133">Transmembrane helix</keyword>
<dbReference type="EMBL" id="ML213626">
    <property type="protein sequence ID" value="TFK34955.1"/>
    <property type="molecule type" value="Genomic_DNA"/>
</dbReference>